<dbReference type="AlphaFoldDB" id="A0A6J4IEI8"/>
<sequence length="115" mass="12795">MPFFFAPPRLLPPLLDLLLDVLRVADLVPLVPPLFFAELLRALVALPPLVLRAAELFFALPLFRLLVLPPDFLLLVLLVAIHFIRARRVNGPVAQSYAAISGLIPARFPRLNRAS</sequence>
<keyword evidence="1" id="KW-0472">Membrane</keyword>
<gene>
    <name evidence="2" type="ORF">AVDCRST_MAG42-2187</name>
</gene>
<keyword evidence="1" id="KW-0812">Transmembrane</keyword>
<accession>A0A6J4IEI8</accession>
<proteinExistence type="predicted"/>
<organism evidence="2">
    <name type="scientific">uncultured Chthoniobacterales bacterium</name>
    <dbReference type="NCBI Taxonomy" id="1836801"/>
    <lineage>
        <taxon>Bacteria</taxon>
        <taxon>Pseudomonadati</taxon>
        <taxon>Verrucomicrobiota</taxon>
        <taxon>Spartobacteria</taxon>
        <taxon>Chthoniobacterales</taxon>
        <taxon>environmental samples</taxon>
    </lineage>
</organism>
<name>A0A6J4IEI8_9BACT</name>
<keyword evidence="1" id="KW-1133">Transmembrane helix</keyword>
<protein>
    <submittedName>
        <fullName evidence="2">Uncharacterized protein</fullName>
    </submittedName>
</protein>
<evidence type="ECO:0000256" key="1">
    <source>
        <dbReference type="SAM" id="Phobius"/>
    </source>
</evidence>
<feature type="transmembrane region" description="Helical" evidence="1">
    <location>
        <begin position="56"/>
        <end position="81"/>
    </location>
</feature>
<evidence type="ECO:0000313" key="2">
    <source>
        <dbReference type="EMBL" id="CAA9250239.1"/>
    </source>
</evidence>
<dbReference type="EMBL" id="CADCTA010000078">
    <property type="protein sequence ID" value="CAA9250239.1"/>
    <property type="molecule type" value="Genomic_DNA"/>
</dbReference>
<reference evidence="2" key="1">
    <citation type="submission" date="2020-02" db="EMBL/GenBank/DDBJ databases">
        <authorList>
            <person name="Meier V. D."/>
        </authorList>
    </citation>
    <scope>NUCLEOTIDE SEQUENCE</scope>
    <source>
        <strain evidence="2">AVDCRST_MAG42</strain>
    </source>
</reference>